<organism evidence="9 10">
    <name type="scientific">Pseudorhodoplanes sinuspersici</name>
    <dbReference type="NCBI Taxonomy" id="1235591"/>
    <lineage>
        <taxon>Bacteria</taxon>
        <taxon>Pseudomonadati</taxon>
        <taxon>Pseudomonadota</taxon>
        <taxon>Alphaproteobacteria</taxon>
        <taxon>Hyphomicrobiales</taxon>
        <taxon>Pseudorhodoplanes</taxon>
    </lineage>
</organism>
<evidence type="ECO:0000256" key="3">
    <source>
        <dbReference type="ARBA" id="ARBA00022475"/>
    </source>
</evidence>
<evidence type="ECO:0000256" key="5">
    <source>
        <dbReference type="ARBA" id="ARBA00022692"/>
    </source>
</evidence>
<evidence type="ECO:0000313" key="10">
    <source>
        <dbReference type="Proteomes" id="UP000194137"/>
    </source>
</evidence>
<dbReference type="RefSeq" id="WP_086090108.1">
    <property type="nucleotide sequence ID" value="NZ_CP021112.1"/>
</dbReference>
<dbReference type="OrthoDB" id="7984363at2"/>
<comment type="similarity">
    <text evidence="8">Belongs to the TsuA/YedE (TC 9.B.102) family.</text>
</comment>
<sequence length="378" mass="39333">MFDDLPLNVLRLLLGLGLGFAFGFVARRGRFCTLGAIEDSVYANDTRRLRTWLLAIGVAIIGVHALEVFGELDLTKSIYTGSRLELGGLIIGGLVFGFGMALNGTCGMGTLRQIGGGDLRAVITFLVMGVTAMMTMRGLTGVVRVAVTDPLAVNLGASGTQRLPELAGLSGHATTIAAVAIGLAIAAFAFMHRGFRATPRFAITGALIGLIVVLGWWATGIVGYDSFDTRRIESFTFVGPLGETVLYFMLSTALQIDFPIGAVIGFVAGAFAAAVTDGTFRWQIPANAAELKRRLLGAFMMGFGGITALGCTIGQGVTGVSTLSVGSVIALVSIVLGGRIGLYWIVERGRGVPNPVLANAVGVTAGKVLTGRVSCTEP</sequence>
<dbReference type="EMBL" id="CP021112">
    <property type="protein sequence ID" value="ARQ01716.1"/>
    <property type="molecule type" value="Genomic_DNA"/>
</dbReference>
<dbReference type="PANTHER" id="PTHR30574">
    <property type="entry name" value="INNER MEMBRANE PROTEIN YEDE"/>
    <property type="match status" value="1"/>
</dbReference>
<accession>A0A1W6ZWL3</accession>
<dbReference type="PANTHER" id="PTHR30574:SF1">
    <property type="entry name" value="SULPHUR TRANSPORT DOMAIN-CONTAINING PROTEIN"/>
    <property type="match status" value="1"/>
</dbReference>
<dbReference type="KEGG" id="psin:CAK95_23385"/>
<dbReference type="Pfam" id="PF04143">
    <property type="entry name" value="Sulf_transp"/>
    <property type="match status" value="1"/>
</dbReference>
<evidence type="ECO:0000256" key="2">
    <source>
        <dbReference type="ARBA" id="ARBA00022448"/>
    </source>
</evidence>
<evidence type="ECO:0000256" key="1">
    <source>
        <dbReference type="ARBA" id="ARBA00004429"/>
    </source>
</evidence>
<dbReference type="GO" id="GO:0005886">
    <property type="term" value="C:plasma membrane"/>
    <property type="evidence" value="ECO:0007669"/>
    <property type="project" value="UniProtKB-SubCell"/>
</dbReference>
<dbReference type="STRING" id="1235591.CAK95_23385"/>
<evidence type="ECO:0000256" key="7">
    <source>
        <dbReference type="ARBA" id="ARBA00023136"/>
    </source>
</evidence>
<protein>
    <submittedName>
        <fullName evidence="9">SoxT protein, YeeE/YedE family protein</fullName>
    </submittedName>
</protein>
<reference evidence="9 10" key="1">
    <citation type="submission" date="2017-05" db="EMBL/GenBank/DDBJ databases">
        <title>Full genome sequence of Pseudorhodoplanes sinuspersici.</title>
        <authorList>
            <person name="Dastgheib S.M.M."/>
            <person name="Shavandi M."/>
            <person name="Tirandaz H."/>
        </authorList>
    </citation>
    <scope>NUCLEOTIDE SEQUENCE [LARGE SCALE GENOMIC DNA]</scope>
    <source>
        <strain evidence="9 10">RIPI110</strain>
    </source>
</reference>
<gene>
    <name evidence="9" type="ORF">CAK95_23385</name>
</gene>
<evidence type="ECO:0000256" key="6">
    <source>
        <dbReference type="ARBA" id="ARBA00022989"/>
    </source>
</evidence>
<evidence type="ECO:0000256" key="4">
    <source>
        <dbReference type="ARBA" id="ARBA00022519"/>
    </source>
</evidence>
<comment type="subcellular location">
    <subcellularLocation>
        <location evidence="1">Cell inner membrane</location>
        <topology evidence="1">Multi-pass membrane protein</topology>
    </subcellularLocation>
</comment>
<dbReference type="InterPro" id="IPR007272">
    <property type="entry name" value="Sulf_transp_TsuA/YedE"/>
</dbReference>
<evidence type="ECO:0000313" key="9">
    <source>
        <dbReference type="EMBL" id="ARQ01716.1"/>
    </source>
</evidence>
<keyword evidence="10" id="KW-1185">Reference proteome</keyword>
<keyword evidence="5" id="KW-0812">Transmembrane</keyword>
<keyword evidence="3" id="KW-1003">Cell membrane</keyword>
<keyword evidence="2" id="KW-0813">Transport</keyword>
<keyword evidence="6" id="KW-1133">Transmembrane helix</keyword>
<dbReference type="AlphaFoldDB" id="A0A1W6ZWL3"/>
<evidence type="ECO:0000256" key="8">
    <source>
        <dbReference type="ARBA" id="ARBA00035655"/>
    </source>
</evidence>
<proteinExistence type="inferred from homology"/>
<keyword evidence="7" id="KW-0472">Membrane</keyword>
<keyword evidence="4" id="KW-0997">Cell inner membrane</keyword>
<dbReference type="Proteomes" id="UP000194137">
    <property type="component" value="Chromosome"/>
</dbReference>
<name>A0A1W6ZWL3_9HYPH</name>